<feature type="transmembrane region" description="Helical" evidence="1">
    <location>
        <begin position="6"/>
        <end position="31"/>
    </location>
</feature>
<keyword evidence="1" id="KW-1133">Transmembrane helix</keyword>
<evidence type="ECO:0000256" key="1">
    <source>
        <dbReference type="SAM" id="Phobius"/>
    </source>
</evidence>
<evidence type="ECO:0000313" key="3">
    <source>
        <dbReference type="Proteomes" id="UP000032841"/>
    </source>
</evidence>
<sequence>MLAQVLAVWLVFTLFMGGLTVFLLVLMPLLWQQLSTLFNELPRMAAEWQSVFLLLER</sequence>
<name>W6QWQ9_ECTO5</name>
<dbReference type="AlphaFoldDB" id="W6QWQ9"/>
<dbReference type="HOGENOM" id="CLU_2993326_0_0_6"/>
<proteinExistence type="predicted"/>
<organism evidence="2 3">
    <name type="scientific">Ectopseudomonas oleovorans (strain CECT 5344)</name>
    <name type="common">Pseudomonas pseudoalcaligenes</name>
    <dbReference type="NCBI Taxonomy" id="1182590"/>
    <lineage>
        <taxon>Bacteria</taxon>
        <taxon>Pseudomonadati</taxon>
        <taxon>Pseudomonadota</taxon>
        <taxon>Gammaproteobacteria</taxon>
        <taxon>Pseudomonadales</taxon>
        <taxon>Pseudomonadaceae</taxon>
        <taxon>Ectopseudomonas</taxon>
    </lineage>
</organism>
<dbReference type="Proteomes" id="UP000032841">
    <property type="component" value="Chromosome"/>
</dbReference>
<keyword evidence="1" id="KW-0812">Transmembrane</keyword>
<protein>
    <submittedName>
        <fullName evidence="2">Permease PerM, Cterminal</fullName>
    </submittedName>
</protein>
<accession>W6QWQ9</accession>
<evidence type="ECO:0000313" key="2">
    <source>
        <dbReference type="EMBL" id="CDM41285.1"/>
    </source>
</evidence>
<gene>
    <name evidence="2" type="ORF">BN5_2722</name>
</gene>
<reference evidence="2 3" key="1">
    <citation type="submission" date="2013-11" db="EMBL/GenBank/DDBJ databases">
        <title>Complete genome sequence of the cyanide-degrading bacterium Pseudomonas pseudoalcaligenes CECT 5344.</title>
        <authorList>
            <person name="Wibberg D."/>
            <person name="Puehler A."/>
            <person name="Schlueter A."/>
        </authorList>
    </citation>
    <scope>NUCLEOTIDE SEQUENCE [LARGE SCALE GENOMIC DNA]</scope>
    <source>
        <strain evidence="3">CECT 5344</strain>
    </source>
</reference>
<keyword evidence="1" id="KW-0472">Membrane</keyword>
<dbReference type="KEGG" id="ppse:BN5_2722"/>
<dbReference type="EMBL" id="HG916826">
    <property type="protein sequence ID" value="CDM41285.1"/>
    <property type="molecule type" value="Genomic_DNA"/>
</dbReference>